<dbReference type="GO" id="GO:0005764">
    <property type="term" value="C:lysosome"/>
    <property type="evidence" value="ECO:0007669"/>
    <property type="project" value="TreeGrafter"/>
</dbReference>
<dbReference type="FunFam" id="3.20.110.10:FF:000001">
    <property type="entry name" value="Alpha-mannosidase"/>
    <property type="match status" value="1"/>
</dbReference>
<dbReference type="STRING" id="1706337.A0A341D8P5"/>
<feature type="compositionally biased region" description="Low complexity" evidence="10">
    <location>
        <begin position="1057"/>
        <end position="1075"/>
    </location>
</feature>
<dbReference type="FunFam" id="2.60.40.1180:FF:000016">
    <property type="entry name" value="Alpha-mannosidase"/>
    <property type="match status" value="1"/>
</dbReference>
<dbReference type="InParanoid" id="A0A341D8P5"/>
<dbReference type="InterPro" id="IPR028995">
    <property type="entry name" value="Glyco_hydro_57/38_cen_sf"/>
</dbReference>
<dbReference type="RefSeq" id="XP_024623115.1">
    <property type="nucleotide sequence ID" value="XM_024767347.1"/>
</dbReference>
<dbReference type="SMART" id="SM00872">
    <property type="entry name" value="Alpha-mann_mid"/>
    <property type="match status" value="1"/>
</dbReference>
<keyword evidence="6" id="KW-1015">Disulfide bond</keyword>
<feature type="compositionally biased region" description="Low complexity" evidence="10">
    <location>
        <begin position="965"/>
        <end position="1000"/>
    </location>
</feature>
<evidence type="ECO:0000313" key="13">
    <source>
        <dbReference type="Proteomes" id="UP000252040"/>
    </source>
</evidence>
<comment type="cofactor">
    <cofactor evidence="9">
        <name>Zn(2+)</name>
        <dbReference type="ChEBI" id="CHEBI:29105"/>
    </cofactor>
    <text evidence="9">Binds 1 zinc ion per subunit.</text>
</comment>
<dbReference type="Pfam" id="PF07748">
    <property type="entry name" value="Glyco_hydro_38C"/>
    <property type="match status" value="1"/>
</dbReference>
<dbReference type="Gene3D" id="2.70.98.30">
    <property type="entry name" value="Golgi alpha-mannosidase II, domain 4"/>
    <property type="match status" value="1"/>
</dbReference>
<comment type="catalytic activity">
    <reaction evidence="1">
        <text>Hydrolysis of terminal, non-reducing alpha-D-mannose residues in alpha-D-mannosides.</text>
        <dbReference type="EC" id="3.2.1.24"/>
    </reaction>
</comment>
<proteinExistence type="inferred from homology"/>
<dbReference type="GO" id="GO:0030246">
    <property type="term" value="F:carbohydrate binding"/>
    <property type="evidence" value="ECO:0007669"/>
    <property type="project" value="InterPro"/>
</dbReference>
<dbReference type="CTD" id="4125"/>
<gene>
    <name evidence="14" type="primary">MAN2B1</name>
</gene>
<dbReference type="GO" id="GO:0004559">
    <property type="term" value="F:alpha-mannosidase activity"/>
    <property type="evidence" value="ECO:0007669"/>
    <property type="project" value="UniProtKB-EC"/>
</dbReference>
<protein>
    <recommendedName>
        <fullName evidence="9">Alpha-mannosidase</fullName>
        <ecNumber evidence="9">3.2.1.-</ecNumber>
    </recommendedName>
</protein>
<dbReference type="FunFam" id="1.20.1270.50:FF:000003">
    <property type="entry name" value="Alpha-mannosidase"/>
    <property type="match status" value="1"/>
</dbReference>
<feature type="domain" description="Glycoside hydrolase family 38 central" evidence="12">
    <location>
        <begin position="388"/>
        <end position="467"/>
    </location>
</feature>
<dbReference type="GO" id="GO:0046872">
    <property type="term" value="F:metal ion binding"/>
    <property type="evidence" value="ECO:0007669"/>
    <property type="project" value="UniProtKB-KW"/>
</dbReference>
<dbReference type="AlphaFoldDB" id="A0A341D8P5"/>
<feature type="chain" id="PRO_5016365344" description="Alpha-mannosidase" evidence="11">
    <location>
        <begin position="51"/>
        <end position="1075"/>
    </location>
</feature>
<evidence type="ECO:0000259" key="12">
    <source>
        <dbReference type="SMART" id="SM00872"/>
    </source>
</evidence>
<evidence type="ECO:0000256" key="8">
    <source>
        <dbReference type="ARBA" id="ARBA00023295"/>
    </source>
</evidence>
<dbReference type="InterPro" id="IPR037094">
    <property type="entry name" value="Glyco_hydro_38_cen_sf"/>
</dbReference>
<accession>A0A341D8P5</accession>
<dbReference type="GeneID" id="112414721"/>
<evidence type="ECO:0000256" key="7">
    <source>
        <dbReference type="ARBA" id="ARBA00023180"/>
    </source>
</evidence>
<keyword evidence="11" id="KW-0732">Signal</keyword>
<dbReference type="InterPro" id="IPR011330">
    <property type="entry name" value="Glyco_hydro/deAcase_b/a-brl"/>
</dbReference>
<dbReference type="Gene3D" id="2.60.40.1360">
    <property type="match status" value="1"/>
</dbReference>
<dbReference type="Proteomes" id="UP000252040">
    <property type="component" value="Unplaced"/>
</dbReference>
<dbReference type="Pfam" id="PF01074">
    <property type="entry name" value="Glyco_hydro_38N"/>
    <property type="match status" value="1"/>
</dbReference>
<dbReference type="Gene3D" id="1.20.1270.50">
    <property type="entry name" value="Glycoside hydrolase family 38, central domain"/>
    <property type="match status" value="2"/>
</dbReference>
<evidence type="ECO:0000256" key="1">
    <source>
        <dbReference type="ARBA" id="ARBA00000365"/>
    </source>
</evidence>
<organism evidence="13 14">
    <name type="scientific">Neophocaena asiaeorientalis asiaeorientalis</name>
    <name type="common">Yangtze finless porpoise</name>
    <name type="synonym">Neophocaena phocaenoides subsp. asiaeorientalis</name>
    <dbReference type="NCBI Taxonomy" id="1706337"/>
    <lineage>
        <taxon>Eukaryota</taxon>
        <taxon>Metazoa</taxon>
        <taxon>Chordata</taxon>
        <taxon>Craniata</taxon>
        <taxon>Vertebrata</taxon>
        <taxon>Euteleostomi</taxon>
        <taxon>Mammalia</taxon>
        <taxon>Eutheria</taxon>
        <taxon>Laurasiatheria</taxon>
        <taxon>Artiodactyla</taxon>
        <taxon>Whippomorpha</taxon>
        <taxon>Cetacea</taxon>
        <taxon>Odontoceti</taxon>
        <taxon>Phocoenidae</taxon>
        <taxon>Neophocaena</taxon>
    </lineage>
</organism>
<feature type="region of interest" description="Disordered" evidence="10">
    <location>
        <begin position="941"/>
        <end position="1075"/>
    </location>
</feature>
<dbReference type="GO" id="GO:0006013">
    <property type="term" value="P:mannose metabolic process"/>
    <property type="evidence" value="ECO:0007669"/>
    <property type="project" value="InterPro"/>
</dbReference>
<dbReference type="FunCoup" id="A0A341D8P5">
    <property type="interactions" value="840"/>
</dbReference>
<comment type="similarity">
    <text evidence="2 9">Belongs to the glycosyl hydrolase 38 family.</text>
</comment>
<dbReference type="EC" id="3.2.1.-" evidence="9"/>
<dbReference type="SUPFAM" id="SSF74650">
    <property type="entry name" value="Galactose mutarotase-like"/>
    <property type="match status" value="1"/>
</dbReference>
<dbReference type="PANTHER" id="PTHR11607:SF3">
    <property type="entry name" value="LYSOSOMAL ALPHA-MANNOSIDASE"/>
    <property type="match status" value="1"/>
</dbReference>
<evidence type="ECO:0000256" key="3">
    <source>
        <dbReference type="ARBA" id="ARBA00022723"/>
    </source>
</evidence>
<dbReference type="SUPFAM" id="SSF88713">
    <property type="entry name" value="Glycoside hydrolase/deacetylase"/>
    <property type="match status" value="1"/>
</dbReference>
<evidence type="ECO:0000256" key="11">
    <source>
        <dbReference type="SAM" id="SignalP"/>
    </source>
</evidence>
<dbReference type="InterPro" id="IPR011013">
    <property type="entry name" value="Gal_mutarotase_sf_dom"/>
</dbReference>
<keyword evidence="13" id="KW-1185">Reference proteome</keyword>
<feature type="signal peptide" evidence="11">
    <location>
        <begin position="1"/>
        <end position="50"/>
    </location>
</feature>
<dbReference type="Pfam" id="PF21260">
    <property type="entry name" value="Laman-like_dom"/>
    <property type="match status" value="1"/>
</dbReference>
<dbReference type="KEGG" id="nasi:112414721"/>
<keyword evidence="3 9" id="KW-0479">Metal-binding</keyword>
<evidence type="ECO:0000256" key="10">
    <source>
        <dbReference type="SAM" id="MobiDB-lite"/>
    </source>
</evidence>
<dbReference type="Gene3D" id="2.60.40.1180">
    <property type="entry name" value="Golgi alpha-mannosidase II"/>
    <property type="match status" value="1"/>
</dbReference>
<dbReference type="InterPro" id="IPR015341">
    <property type="entry name" value="Glyco_hydro_38_cen"/>
</dbReference>
<dbReference type="InterPro" id="IPR013780">
    <property type="entry name" value="Glyco_hydro_b"/>
</dbReference>
<dbReference type="InterPro" id="IPR011682">
    <property type="entry name" value="Glyco_hydro_38_C"/>
</dbReference>
<name>A0A341D8P5_NEOAA</name>
<keyword evidence="8 9" id="KW-0326">Glycosidase</keyword>
<dbReference type="InterPro" id="IPR027291">
    <property type="entry name" value="Glyco_hydro_38_N_sf"/>
</dbReference>
<evidence type="ECO:0000256" key="2">
    <source>
        <dbReference type="ARBA" id="ARBA00009792"/>
    </source>
</evidence>
<reference evidence="14" key="1">
    <citation type="submission" date="2025-08" db="UniProtKB">
        <authorList>
            <consortium name="RefSeq"/>
        </authorList>
    </citation>
    <scope>IDENTIFICATION</scope>
    <source>
        <tissue evidence="14">Meat</tissue>
    </source>
</reference>
<dbReference type="FunFam" id="2.70.98.30:FF:000003">
    <property type="entry name" value="Alpha-mannosidase"/>
    <property type="match status" value="1"/>
</dbReference>
<keyword evidence="4 9" id="KW-0378">Hydrolase</keyword>
<dbReference type="Gene3D" id="3.20.110.10">
    <property type="entry name" value="Glycoside hydrolase 38, N terminal domain"/>
    <property type="match status" value="1"/>
</dbReference>
<evidence type="ECO:0000256" key="5">
    <source>
        <dbReference type="ARBA" id="ARBA00022833"/>
    </source>
</evidence>
<keyword evidence="7" id="KW-0325">Glycoprotein</keyword>
<keyword evidence="5 9" id="KW-0862">Zinc</keyword>
<dbReference type="PANTHER" id="PTHR11607">
    <property type="entry name" value="ALPHA-MANNOSIDASE"/>
    <property type="match status" value="1"/>
</dbReference>
<dbReference type="Pfam" id="PF09261">
    <property type="entry name" value="Alpha-mann_mid"/>
    <property type="match status" value="1"/>
</dbReference>
<evidence type="ECO:0000313" key="14">
    <source>
        <dbReference type="RefSeq" id="XP_024623115.1"/>
    </source>
</evidence>
<dbReference type="InterPro" id="IPR050843">
    <property type="entry name" value="Glycosyl_Hydrlase_38"/>
</dbReference>
<dbReference type="FunFam" id="1.20.1270.50:FF:000002">
    <property type="entry name" value="Alpha-mannosidase"/>
    <property type="match status" value="1"/>
</dbReference>
<dbReference type="SUPFAM" id="SSF88688">
    <property type="entry name" value="Families 57/38 glycoside transferase middle domain"/>
    <property type="match status" value="1"/>
</dbReference>
<dbReference type="InterPro" id="IPR048534">
    <property type="entry name" value="Man2a1-like_dom"/>
</dbReference>
<dbReference type="CDD" id="cd10810">
    <property type="entry name" value="GH38N_AMII_LAM_like"/>
    <property type="match status" value="1"/>
</dbReference>
<dbReference type="InterPro" id="IPR000602">
    <property type="entry name" value="Glyco_hydro_38_N"/>
</dbReference>
<evidence type="ECO:0000256" key="9">
    <source>
        <dbReference type="RuleBase" id="RU361199"/>
    </source>
</evidence>
<evidence type="ECO:0000256" key="6">
    <source>
        <dbReference type="ARBA" id="ARBA00023157"/>
    </source>
</evidence>
<evidence type="ECO:0000256" key="4">
    <source>
        <dbReference type="ARBA" id="ARBA00022801"/>
    </source>
</evidence>
<sequence length="1075" mass="119809">MAADAQSSGVRAGGGRGAAGSRTTSWALWPPLPPLSFLFLLLLATPSAWAAGYQTCPKVEPDMLNVHLVAHTHDDVGWLKTVDQYFYGIKNDVQHAGVQYILDSVISSLLAEPTRRFIYVEIAFFSRWWRQQTNATQEIVRDLVRQGRLEFANGGWVMNDEAATHYGAIIDQMTLGLRFLEDTFGSDGRPRVAWHIDPFGHSREQASLFAQMGFDGFFFGRLDYQDKSARKEKMEMEQVWRASASLKPPAADLFTSVLPNIYNPPDGLCWDTLCADRPFVEDPLSPEYNAKDLVHYFLQLATAQGQHYRTNHTVMTMGSDFQYENANMWFKNLDKLIQLVNAQQQANGSRVNVLYSTPACYLWQLNKANLTWSLKEDDFFPYADGPHMFWTGYFSSRPALKRYERLSYNFLQVCNQLEALAGPAANVGPYGSGDSAPLNEAMAVLQHHDAVSGTSRQHVANDYARQLAEGWGPCEVLLSNALARLSGSKEDFMFCRKLNISVCPLTQTSESFQVTIYNPLGRKVDWMVRLPVSKHVFLVRDPSGTVVPSDVVMIPSSDSQELLFSASVPALGFSIYSVTQVPGQSPQAHIHHPRSQKPWSRVLVIQNEYIRARFDPDSGLLMELENLDQNLRLPVRQAFYWYNASTGNSLSSQVSGAYIFRPNRQQPLLVSHWAQTHLVKTALVQEVHQNFSAWCSQVVRLYPGQRHLELEWTVGPIPVGDGWGKEVISRFDTVLETDGLFYTDSNGREILERRRDYRLTWKLNQTEPVAGNYYPVNSRIYITDGNMQLTVLTDRSQGGSSLSDGSLELMVHRRLLRDDARGVGEPLLEEGSGLWVRGRHLVLLDKARTAAAGHRLQAEKEVLAPQVVLARGGGAPYRLEVAPRTQFSGLRRELPPSVHLLTLARWGPETLLLRLEHQFAVGEDSGRNLSSPVTLDLTVRRAEVGRRRERGGRGNPSFVPTQPGPSTARRTCSPPSPSPTCGRPRWRPTSSRPTPPGSSGHQTRAPHPILLLPGCSPPPSRYSPWKSVPSWPQSNGKTARPGGGKIPPEPEPGPPGAGQTLPLLIAAAATTKESH</sequence>